<evidence type="ECO:0000313" key="2">
    <source>
        <dbReference type="Proteomes" id="UP000188481"/>
    </source>
</evidence>
<evidence type="ECO:0000313" key="1">
    <source>
        <dbReference type="EMBL" id="OOF51421.1"/>
    </source>
</evidence>
<proteinExistence type="predicted"/>
<dbReference type="InterPro" id="IPR016177">
    <property type="entry name" value="DNA-bd_dom_sf"/>
</dbReference>
<organism evidence="1 2">
    <name type="scientific">Rodentibacter genomosp. 1</name>
    <dbReference type="NCBI Taxonomy" id="1908264"/>
    <lineage>
        <taxon>Bacteria</taxon>
        <taxon>Pseudomonadati</taxon>
        <taxon>Pseudomonadota</taxon>
        <taxon>Gammaproteobacteria</taxon>
        <taxon>Pasteurellales</taxon>
        <taxon>Pasteurellaceae</taxon>
        <taxon>Rodentibacter</taxon>
    </lineage>
</organism>
<dbReference type="RefSeq" id="WP_077541452.1">
    <property type="nucleotide sequence ID" value="NZ_MLHN01000005.1"/>
</dbReference>
<comment type="caution">
    <text evidence="1">The sequence shown here is derived from an EMBL/GenBank/DDBJ whole genome shotgun (WGS) entry which is preliminary data.</text>
</comment>
<gene>
    <name evidence="1" type="ORF">BKK54_03140</name>
</gene>
<dbReference type="Proteomes" id="UP000188481">
    <property type="component" value="Unassembled WGS sequence"/>
</dbReference>
<protein>
    <recommendedName>
        <fullName evidence="3">AP2/ERF domain-containing protein</fullName>
    </recommendedName>
</protein>
<dbReference type="STRING" id="1908264.BKK54_03140"/>
<reference evidence="1 2" key="1">
    <citation type="submission" date="2016-10" db="EMBL/GenBank/DDBJ databases">
        <title>Rodentibacter gen. nov. and new species.</title>
        <authorList>
            <person name="Christensen H."/>
        </authorList>
    </citation>
    <scope>NUCLEOTIDE SEQUENCE [LARGE SCALE GENOMIC DNA]</scope>
    <source>
        <strain evidence="2">ppn416</strain>
    </source>
</reference>
<dbReference type="GO" id="GO:0003700">
    <property type="term" value="F:DNA-binding transcription factor activity"/>
    <property type="evidence" value="ECO:0007669"/>
    <property type="project" value="InterPro"/>
</dbReference>
<accession>A0A1V3J802</accession>
<dbReference type="SUPFAM" id="SSF54171">
    <property type="entry name" value="DNA-binding domain"/>
    <property type="match status" value="1"/>
</dbReference>
<dbReference type="Gene3D" id="3.30.730.10">
    <property type="entry name" value="AP2/ERF domain"/>
    <property type="match status" value="1"/>
</dbReference>
<dbReference type="GO" id="GO:0003677">
    <property type="term" value="F:DNA binding"/>
    <property type="evidence" value="ECO:0007669"/>
    <property type="project" value="InterPro"/>
</dbReference>
<evidence type="ECO:0008006" key="3">
    <source>
        <dbReference type="Google" id="ProtNLM"/>
    </source>
</evidence>
<sequence length="283" mass="32532">MTEDERTSYIAKLGSTGFRGVRTCNDTMRPRFMAQIVMRENGQKVYYKTARFDTALEAAIAYDKLAKQIHKEKAVTNKDLGLIHMGREKELSKDKVMGAIWETVNLCDRLKRISQGFCEHLSTQRNTKGKFIEFEKISKINIPQNEVVKIIEELSAIGLIIVEESTRNYPPKLWHVKIQINAYLARKIKVLREKHKQEKKMAQEINLTDKSPEELLAMAEELKKLSEAKKQEIANGDVIKKTLRPLVLNAFQAKGKFERKLNELLDVSTELDNALNALRDAMK</sequence>
<dbReference type="InterPro" id="IPR036955">
    <property type="entry name" value="AP2/ERF_dom_sf"/>
</dbReference>
<name>A0A1V3J802_9PAST</name>
<dbReference type="EMBL" id="MLHN01000005">
    <property type="protein sequence ID" value="OOF51421.1"/>
    <property type="molecule type" value="Genomic_DNA"/>
</dbReference>
<dbReference type="AlphaFoldDB" id="A0A1V3J802"/>
<keyword evidence="2" id="KW-1185">Reference proteome</keyword>